<dbReference type="GO" id="GO:0005886">
    <property type="term" value="C:plasma membrane"/>
    <property type="evidence" value="ECO:0007669"/>
    <property type="project" value="TreeGrafter"/>
</dbReference>
<dbReference type="EMBL" id="MDYQ01000165">
    <property type="protein sequence ID" value="PRP79930.1"/>
    <property type="molecule type" value="Genomic_DNA"/>
</dbReference>
<dbReference type="GO" id="GO:0005524">
    <property type="term" value="F:ATP binding"/>
    <property type="evidence" value="ECO:0007669"/>
    <property type="project" value="UniProtKB-UniRule"/>
</dbReference>
<feature type="transmembrane region" description="Helical" evidence="4">
    <location>
        <begin position="1651"/>
        <end position="1672"/>
    </location>
</feature>
<dbReference type="PANTHER" id="PTHR24416">
    <property type="entry name" value="TYROSINE-PROTEIN KINASE RECEPTOR"/>
    <property type="match status" value="1"/>
</dbReference>
<evidence type="ECO:0000256" key="2">
    <source>
        <dbReference type="ARBA" id="ARBA00051243"/>
    </source>
</evidence>
<dbReference type="InterPro" id="IPR000719">
    <property type="entry name" value="Prot_kinase_dom"/>
</dbReference>
<dbReference type="PROSITE" id="PS00109">
    <property type="entry name" value="PROTEIN_KINASE_TYR"/>
    <property type="match status" value="1"/>
</dbReference>
<dbReference type="Gene3D" id="1.10.510.10">
    <property type="entry name" value="Transferase(Phosphotransferase) domain 1"/>
    <property type="match status" value="1"/>
</dbReference>
<comment type="caution">
    <text evidence="7">The sequence shown here is derived from an EMBL/GenBank/DDBJ whole genome shotgun (WGS) entry which is preliminary data.</text>
</comment>
<sequence length="1755" mass="188601">MRRHTTILIFYILVFASAQQHTTDNCVYSDDLGYIDLGWAGGLGSSKALSYTEGISQYCAQQQQPTLCMVLTDRTFSAAVNDTRFLRENGEVHYKMDLQWKPSYLGAQPLTMEADIRIYCDVDAQIPTLSALTITNSKMSLVFTTRCQTVNREIIEGNSVQHFDVSSYPIRTYQSGVYLSAENTICTNYTYEGGYRLTFTCSIPSTSGVIPALLLSNDSTVTIASFDLYIVNRGKIDISHIDSTLIGMRYLTSRSTSALDITISADDITCDSDTSIFYDGNFTLRGSVESMSHLSGGQEISVYDINWTSVSLNRPFLTIDRALEVKLSDCEFDQAPLDDFVALLYVSGSVDTLSILNTVITEAGRPNVGGSIRQLIVSSSSFTSMTYPLTDEDAGCVLPSSVSHVTISGSTFDLSNCGVRGLRFQKATVNITGSAFTNSYYATLELFRTSGSLATYVFFLSSCNSTLTNNTFDSLSMTPLSISLGYAVLSDNVFSNNAGPSGAINAVLAKLFVYRDRFENNVSYGRYSGTITILGAVASFYNVTGAYNLATNSGGLFNIASSGTQPVLIDGLVCTNNTAQMYGGCISCSGNTGSLVIRNALIEGNVALLGGAIYAFGTPPNLTVENVIIRNNQSPTAGGGIYLGQNKGSTTLRNITFSQNSGSFTGGALLINFGFDTSWGSMGYVQLNVENLRFYNNTATSGAAIANIGAIDRLSLSDCVMAGNVGLEGVGLYSRGTVGEMTLRGVEVSGQGSILGGAIKLTGNITRLSEKYRYILLLNDTDIYHSTFKRNTALSNGGSIYQDGPMGSVGIYNCNFEDSSASYGGAIQLVSTSPAELYLIGNTFNNNSATISGGSIFLSGYNHVTMSNNTCTNSSALSSGGCLWMSRTNASNATISGNTFVRNRSPRGSVIYSDGDALDTIITCSGNQIDKNNATAGGGIELSGILILRVDRDTMQFNHGMYGVYYLTDSSIFGLYITGVRASDNIASADGGVVTLSGSPMQESRIVSSDLQGNTAGSNGGALFISIRASLWKTELMNNSMMNNAASVGGAIYISSGADVNITNVDLRHNSAEIGGAIHLESKGNSHIESCKFDSNTAEGTGGAMHLNITGQSTISNSVMINNTAVEGGSIFVTQANATLFIHQCTLNANSASNSGGAISLMANGGGASVNDCSMDANSAADGGALYIAQQSADVSLMNNTINQNKAYRSGGAVFRLTNTDYYGNTTINSCTLVDNSANNGGAIHGSVVGETILLVDSILNNNYANQNGGAILISSYDGATTIHGSLFTRNGCGMEGGAALLNQSTGVSRSSKQSINQLYNSTFTSNQASIGGGLSIYQSTDLVNCRLSQNTAARGSGINLASGTLHLNGSQDRISDETVSISSSGIMITSDPDALNIQCNPGSAPQTHTDGTISCEEVMKDTSHMPLSRAAIAGIVIGCFVLLSITIVAIFLLVRRRQKRRMKERMEAEMQRLNVSDLMLDHIVVEEVIGHGNFGQVYRGLWNETVVALKGIKTTSTTEESEFRKEIVLLKKLNHPNVVNLLGVTTHNDHFLMVLEFVEGGSLDGYLRKNQRDLNDNYLISLCFDIVKGMLYLQSKGVVHRDLAARNILVDKSKHAKISDFGLSREGHHYEAKKAPEAIRYKVSTFQSDVWSFGVLAWYSVCMISALLTSFQGDILVRQKCPSELFEILKRCWEYEPPNRPQFRDIYTEMKKLYGTSLYNDTNQTKPLQEDNRSVYINTKWDIQNNIAKYMRMR</sequence>
<accession>A0A2P6N7L3</accession>
<dbReference type="PROSITE" id="PS50011">
    <property type="entry name" value="PROTEIN_KINASE_DOM"/>
    <property type="match status" value="1"/>
</dbReference>
<dbReference type="InterPro" id="IPR011050">
    <property type="entry name" value="Pectin_lyase_fold/virulence"/>
</dbReference>
<dbReference type="InterPro" id="IPR006626">
    <property type="entry name" value="PbH1"/>
</dbReference>
<dbReference type="SUPFAM" id="SSF51126">
    <property type="entry name" value="Pectin lyase-like"/>
    <property type="match status" value="5"/>
</dbReference>
<dbReference type="InterPro" id="IPR001245">
    <property type="entry name" value="Ser-Thr/Tyr_kinase_cat_dom"/>
</dbReference>
<protein>
    <recommendedName>
        <fullName evidence="6">Protein kinase domain-containing protein</fullName>
    </recommendedName>
</protein>
<feature type="binding site" evidence="3">
    <location>
        <position position="1511"/>
    </location>
    <ligand>
        <name>ATP</name>
        <dbReference type="ChEBI" id="CHEBI:30616"/>
    </ligand>
</feature>
<keyword evidence="4" id="KW-1133">Transmembrane helix</keyword>
<keyword evidence="4" id="KW-0812">Transmembrane</keyword>
<keyword evidence="5" id="KW-0732">Signal</keyword>
<dbReference type="Pfam" id="PF07714">
    <property type="entry name" value="PK_Tyr_Ser-Thr"/>
    <property type="match status" value="1"/>
</dbReference>
<dbReference type="CDD" id="cd12087">
    <property type="entry name" value="TM_EGFR-like"/>
    <property type="match status" value="1"/>
</dbReference>
<gene>
    <name evidence="7" type="ORF">PROFUN_05906</name>
</gene>
<dbReference type="SMART" id="SM00219">
    <property type="entry name" value="TyrKc"/>
    <property type="match status" value="1"/>
</dbReference>
<name>A0A2P6N7L3_9EUKA</name>
<dbReference type="STRING" id="1890364.A0A2P6N7L3"/>
<evidence type="ECO:0000313" key="7">
    <source>
        <dbReference type="EMBL" id="PRP79930.1"/>
    </source>
</evidence>
<evidence type="ECO:0000313" key="8">
    <source>
        <dbReference type="Proteomes" id="UP000241769"/>
    </source>
</evidence>
<dbReference type="GO" id="GO:0007169">
    <property type="term" value="P:cell surface receptor protein tyrosine kinase signaling pathway"/>
    <property type="evidence" value="ECO:0007669"/>
    <property type="project" value="TreeGrafter"/>
</dbReference>
<dbReference type="SMART" id="SM00710">
    <property type="entry name" value="PbH1"/>
    <property type="match status" value="15"/>
</dbReference>
<feature type="transmembrane region" description="Helical" evidence="4">
    <location>
        <begin position="1431"/>
        <end position="1455"/>
    </location>
</feature>
<evidence type="ECO:0000256" key="4">
    <source>
        <dbReference type="SAM" id="Phobius"/>
    </source>
</evidence>
<dbReference type="InterPro" id="IPR011009">
    <property type="entry name" value="Kinase-like_dom_sf"/>
</dbReference>
<evidence type="ECO:0000256" key="1">
    <source>
        <dbReference type="ARBA" id="ARBA00004167"/>
    </source>
</evidence>
<feature type="domain" description="Protein kinase" evidence="6">
    <location>
        <begin position="1484"/>
        <end position="1714"/>
    </location>
</feature>
<dbReference type="GO" id="GO:0043235">
    <property type="term" value="C:receptor complex"/>
    <property type="evidence" value="ECO:0007669"/>
    <property type="project" value="TreeGrafter"/>
</dbReference>
<reference evidence="7 8" key="1">
    <citation type="journal article" date="2018" name="Genome Biol. Evol.">
        <title>Multiple Roots of Fruiting Body Formation in Amoebozoa.</title>
        <authorList>
            <person name="Hillmann F."/>
            <person name="Forbes G."/>
            <person name="Novohradska S."/>
            <person name="Ferling I."/>
            <person name="Riege K."/>
            <person name="Groth M."/>
            <person name="Westermann M."/>
            <person name="Marz M."/>
            <person name="Spaller T."/>
            <person name="Winckler T."/>
            <person name="Schaap P."/>
            <person name="Glockner G."/>
        </authorList>
    </citation>
    <scope>NUCLEOTIDE SEQUENCE [LARGE SCALE GENOMIC DNA]</scope>
    <source>
        <strain evidence="7 8">Jena</strain>
    </source>
</reference>
<dbReference type="InterPro" id="IPR008266">
    <property type="entry name" value="Tyr_kinase_AS"/>
</dbReference>
<keyword evidence="3" id="KW-0067">ATP-binding</keyword>
<keyword evidence="8" id="KW-1185">Reference proteome</keyword>
<dbReference type="CDD" id="cd00192">
    <property type="entry name" value="PTKc"/>
    <property type="match status" value="1"/>
</dbReference>
<dbReference type="InterPro" id="IPR017441">
    <property type="entry name" value="Protein_kinase_ATP_BS"/>
</dbReference>
<organism evidence="7 8">
    <name type="scientific">Planoprotostelium fungivorum</name>
    <dbReference type="NCBI Taxonomy" id="1890364"/>
    <lineage>
        <taxon>Eukaryota</taxon>
        <taxon>Amoebozoa</taxon>
        <taxon>Evosea</taxon>
        <taxon>Variosea</taxon>
        <taxon>Cavosteliida</taxon>
        <taxon>Cavosteliaceae</taxon>
        <taxon>Planoprotostelium</taxon>
    </lineage>
</organism>
<comment type="subcellular location">
    <subcellularLocation>
        <location evidence="1">Membrane</location>
        <topology evidence="1">Single-pass membrane protein</topology>
    </subcellularLocation>
</comment>
<feature type="chain" id="PRO_5015186115" description="Protein kinase domain-containing protein" evidence="5">
    <location>
        <begin position="19"/>
        <end position="1755"/>
    </location>
</feature>
<dbReference type="PROSITE" id="PS00107">
    <property type="entry name" value="PROTEIN_KINASE_ATP"/>
    <property type="match status" value="1"/>
</dbReference>
<dbReference type="InterPro" id="IPR012334">
    <property type="entry name" value="Pectin_lyas_fold"/>
</dbReference>
<evidence type="ECO:0000256" key="3">
    <source>
        <dbReference type="PROSITE-ProRule" id="PRU10141"/>
    </source>
</evidence>
<dbReference type="Proteomes" id="UP000241769">
    <property type="component" value="Unassembled WGS sequence"/>
</dbReference>
<dbReference type="InterPro" id="IPR020635">
    <property type="entry name" value="Tyr_kinase_cat_dom"/>
</dbReference>
<comment type="catalytic activity">
    <reaction evidence="2">
        <text>L-tyrosyl-[protein] + ATP = O-phospho-L-tyrosyl-[protein] + ADP + H(+)</text>
        <dbReference type="Rhea" id="RHEA:10596"/>
        <dbReference type="Rhea" id="RHEA-COMP:10136"/>
        <dbReference type="Rhea" id="RHEA-COMP:20101"/>
        <dbReference type="ChEBI" id="CHEBI:15378"/>
        <dbReference type="ChEBI" id="CHEBI:30616"/>
        <dbReference type="ChEBI" id="CHEBI:46858"/>
        <dbReference type="ChEBI" id="CHEBI:61978"/>
        <dbReference type="ChEBI" id="CHEBI:456216"/>
        <dbReference type="EC" id="2.7.10.1"/>
    </reaction>
</comment>
<evidence type="ECO:0000259" key="6">
    <source>
        <dbReference type="PROSITE" id="PS50011"/>
    </source>
</evidence>
<dbReference type="PANTHER" id="PTHR24416:SF621">
    <property type="entry name" value="TYROSINE KINASE RECEPTOR CAD96CA"/>
    <property type="match status" value="1"/>
</dbReference>
<dbReference type="InterPro" id="IPR050122">
    <property type="entry name" value="RTK"/>
</dbReference>
<feature type="signal peptide" evidence="5">
    <location>
        <begin position="1"/>
        <end position="18"/>
    </location>
</feature>
<keyword evidence="4" id="KW-0472">Membrane</keyword>
<proteinExistence type="predicted"/>
<keyword evidence="3" id="KW-0547">Nucleotide-binding</keyword>
<dbReference type="InParanoid" id="A0A2P6N7L3"/>
<dbReference type="GO" id="GO:0004714">
    <property type="term" value="F:transmembrane receptor protein tyrosine kinase activity"/>
    <property type="evidence" value="ECO:0007669"/>
    <property type="project" value="UniProtKB-EC"/>
</dbReference>
<evidence type="ECO:0000256" key="5">
    <source>
        <dbReference type="SAM" id="SignalP"/>
    </source>
</evidence>
<dbReference type="Gene3D" id="2.160.20.10">
    <property type="entry name" value="Single-stranded right-handed beta-helix, Pectin lyase-like"/>
    <property type="match status" value="2"/>
</dbReference>
<dbReference type="SUPFAM" id="SSF56112">
    <property type="entry name" value="Protein kinase-like (PK-like)"/>
    <property type="match status" value="1"/>
</dbReference>